<dbReference type="PANTHER" id="PTHR34109">
    <property type="entry name" value="BNAUNNG04460D PROTEIN-RELATED"/>
    <property type="match status" value="1"/>
</dbReference>
<proteinExistence type="predicted"/>
<dbReference type="Gene3D" id="3.30.720.110">
    <property type="match status" value="1"/>
</dbReference>
<evidence type="ECO:0008006" key="4">
    <source>
        <dbReference type="Google" id="ProtNLM"/>
    </source>
</evidence>
<dbReference type="SUPFAM" id="SSF54593">
    <property type="entry name" value="Glyoxalase/Bleomycin resistance protein/Dihydroxybiphenyl dioxygenase"/>
    <property type="match status" value="1"/>
</dbReference>
<protein>
    <recommendedName>
        <fullName evidence="4">VOC family protein</fullName>
    </recommendedName>
</protein>
<gene>
    <name evidence="2" type="ORF">LT679_01960</name>
</gene>
<keyword evidence="1" id="KW-0472">Membrane</keyword>
<evidence type="ECO:0000256" key="1">
    <source>
        <dbReference type="SAM" id="Phobius"/>
    </source>
</evidence>
<sequence length="129" mass="14160">MENTHSSADQTIVPYLILKDAAAFASFVSAVFSATENIRTLRDDQTIMHCEVLIGNSKLMFAESTNEYPVQNAGMFINVSSCDELHQLAIANGSRSILEPETQPFGRSSGVVDPFGNTWWITSPTSENQ</sequence>
<name>A0ABS8TWV8_9SPHI</name>
<dbReference type="Gene3D" id="3.30.720.120">
    <property type="match status" value="1"/>
</dbReference>
<keyword evidence="3" id="KW-1185">Reference proteome</keyword>
<dbReference type="InterPro" id="IPR029068">
    <property type="entry name" value="Glyas_Bleomycin-R_OHBP_Dase"/>
</dbReference>
<dbReference type="EMBL" id="JAJPWV010000001">
    <property type="protein sequence ID" value="MCD8739354.1"/>
    <property type="molecule type" value="Genomic_DNA"/>
</dbReference>
<dbReference type="Proteomes" id="UP001199919">
    <property type="component" value="Unassembled WGS sequence"/>
</dbReference>
<organism evidence="2 3">
    <name type="scientific">Mucilaginibacter roseus</name>
    <dbReference type="NCBI Taxonomy" id="1528868"/>
    <lineage>
        <taxon>Bacteria</taxon>
        <taxon>Pseudomonadati</taxon>
        <taxon>Bacteroidota</taxon>
        <taxon>Sphingobacteriia</taxon>
        <taxon>Sphingobacteriales</taxon>
        <taxon>Sphingobacteriaceae</taxon>
        <taxon>Mucilaginibacter</taxon>
    </lineage>
</organism>
<evidence type="ECO:0000313" key="3">
    <source>
        <dbReference type="Proteomes" id="UP001199919"/>
    </source>
</evidence>
<evidence type="ECO:0000313" key="2">
    <source>
        <dbReference type="EMBL" id="MCD8739354.1"/>
    </source>
</evidence>
<comment type="caution">
    <text evidence="2">The sequence shown here is derived from an EMBL/GenBank/DDBJ whole genome shotgun (WGS) entry which is preliminary data.</text>
</comment>
<reference evidence="2 3" key="1">
    <citation type="submission" date="2021-12" db="EMBL/GenBank/DDBJ databases">
        <title>Mucilaginibacter roseus genome.</title>
        <authorList>
            <person name="Ferreira J.R."/>
            <person name="Newman J.D."/>
        </authorList>
    </citation>
    <scope>NUCLEOTIDE SEQUENCE [LARGE SCALE GENOMIC DNA]</scope>
    <source>
        <strain evidence="2 3">LMG 28454</strain>
    </source>
</reference>
<feature type="transmembrane region" description="Helical" evidence="1">
    <location>
        <begin position="12"/>
        <end position="32"/>
    </location>
</feature>
<dbReference type="PANTHER" id="PTHR34109:SF1">
    <property type="entry name" value="VOC DOMAIN-CONTAINING PROTEIN"/>
    <property type="match status" value="1"/>
</dbReference>
<keyword evidence="1" id="KW-0812">Transmembrane</keyword>
<keyword evidence="1" id="KW-1133">Transmembrane helix</keyword>
<dbReference type="RefSeq" id="WP_232175230.1">
    <property type="nucleotide sequence ID" value="NZ_JAJPWV010000001.1"/>
</dbReference>
<accession>A0ABS8TWV8</accession>